<evidence type="ECO:0000313" key="20">
    <source>
        <dbReference type="EMBL" id="SHH50455.1"/>
    </source>
</evidence>
<dbReference type="GO" id="GO:0005886">
    <property type="term" value="C:plasma membrane"/>
    <property type="evidence" value="ECO:0007669"/>
    <property type="project" value="UniProtKB-SubCell"/>
</dbReference>
<evidence type="ECO:0000256" key="14">
    <source>
        <dbReference type="ARBA" id="ARBA00025228"/>
    </source>
</evidence>
<evidence type="ECO:0000256" key="13">
    <source>
        <dbReference type="ARBA" id="ARBA00023136"/>
    </source>
</evidence>
<evidence type="ECO:0000256" key="11">
    <source>
        <dbReference type="ARBA" id="ARBA00022842"/>
    </source>
</evidence>
<keyword evidence="13 19" id="KW-0472">Membrane</keyword>
<dbReference type="GO" id="GO:0009236">
    <property type="term" value="P:cobalamin biosynthetic process"/>
    <property type="evidence" value="ECO:0007669"/>
    <property type="project" value="UniProtKB-UniRule"/>
</dbReference>
<dbReference type="RefSeq" id="WP_072829886.1">
    <property type="nucleotide sequence ID" value="NZ_FQXP01000003.1"/>
</dbReference>
<keyword evidence="11 19" id="KW-0460">Magnesium</keyword>
<evidence type="ECO:0000256" key="15">
    <source>
        <dbReference type="ARBA" id="ARBA00032605"/>
    </source>
</evidence>
<comment type="pathway">
    <text evidence="3 19">Cofactor biosynthesis; adenosylcobalamin biosynthesis; adenosylcobalamin from cob(II)yrinate a,c-diamide: step 7/7.</text>
</comment>
<evidence type="ECO:0000256" key="6">
    <source>
        <dbReference type="ARBA" id="ARBA00015850"/>
    </source>
</evidence>
<keyword evidence="7 19" id="KW-1003">Cell membrane</keyword>
<dbReference type="Proteomes" id="UP000184526">
    <property type="component" value="Unassembled WGS sequence"/>
</dbReference>
<feature type="transmembrane region" description="Helical" evidence="19">
    <location>
        <begin position="140"/>
        <end position="160"/>
    </location>
</feature>
<dbReference type="PANTHER" id="PTHR34148">
    <property type="entry name" value="ADENOSYLCOBINAMIDE-GDP RIBAZOLETRANSFERASE"/>
    <property type="match status" value="1"/>
</dbReference>
<dbReference type="Pfam" id="PF02654">
    <property type="entry name" value="CobS"/>
    <property type="match status" value="1"/>
</dbReference>
<evidence type="ECO:0000256" key="7">
    <source>
        <dbReference type="ARBA" id="ARBA00022475"/>
    </source>
</evidence>
<evidence type="ECO:0000256" key="2">
    <source>
        <dbReference type="ARBA" id="ARBA00004651"/>
    </source>
</evidence>
<reference evidence="20 21" key="1">
    <citation type="submission" date="2016-11" db="EMBL/GenBank/DDBJ databases">
        <authorList>
            <person name="Jaros S."/>
            <person name="Januszkiewicz K."/>
            <person name="Wedrychowicz H."/>
        </authorList>
    </citation>
    <scope>NUCLEOTIDE SEQUENCE [LARGE SCALE GENOMIC DNA]</scope>
    <source>
        <strain evidence="20 21">DSM 3089</strain>
    </source>
</reference>
<proteinExistence type="inferred from homology"/>
<feature type="transmembrane region" description="Helical" evidence="19">
    <location>
        <begin position="59"/>
        <end position="76"/>
    </location>
</feature>
<dbReference type="NCBIfam" id="TIGR00317">
    <property type="entry name" value="cobS"/>
    <property type="match status" value="1"/>
</dbReference>
<evidence type="ECO:0000256" key="5">
    <source>
        <dbReference type="ARBA" id="ARBA00013200"/>
    </source>
</evidence>
<evidence type="ECO:0000313" key="21">
    <source>
        <dbReference type="Proteomes" id="UP000184526"/>
    </source>
</evidence>
<keyword evidence="9 19" id="KW-0808">Transferase</keyword>
<keyword evidence="8 19" id="KW-0169">Cobalamin biosynthesis</keyword>
<feature type="transmembrane region" description="Helical" evidence="19">
    <location>
        <begin position="172"/>
        <end position="195"/>
    </location>
</feature>
<comment type="catalytic activity">
    <reaction evidence="18 19">
        <text>alpha-ribazole 5'-phosphate + adenosylcob(III)inamide-GDP = adenosylcob(III)alamin 5'-phosphate + GMP + H(+)</text>
        <dbReference type="Rhea" id="RHEA:23560"/>
        <dbReference type="ChEBI" id="CHEBI:15378"/>
        <dbReference type="ChEBI" id="CHEBI:57918"/>
        <dbReference type="ChEBI" id="CHEBI:58115"/>
        <dbReference type="ChEBI" id="CHEBI:60487"/>
        <dbReference type="ChEBI" id="CHEBI:60493"/>
        <dbReference type="EC" id="2.7.8.26"/>
    </reaction>
</comment>
<dbReference type="InterPro" id="IPR003805">
    <property type="entry name" value="CobS"/>
</dbReference>
<dbReference type="GO" id="GO:0008818">
    <property type="term" value="F:cobalamin 5'-phosphate synthase activity"/>
    <property type="evidence" value="ECO:0007669"/>
    <property type="project" value="UniProtKB-UniRule"/>
</dbReference>
<gene>
    <name evidence="19" type="primary">cobS</name>
    <name evidence="20" type="ORF">SAMN02745196_00594</name>
</gene>
<sequence>MKDFFNNLLLFFQFFTRIPIKINLKCDKENFRRGSIFFPIIGLFIGGIQYGVYKLSIHPFGGMITAALMMLVPIIITGGLHVDGLGDTCDGFFSFKGDKDKIIEIMKDSRVGTYSSIATVADMLLKFSAIFTLITLGVPQAVIIAPIISRLGVVFIAFIGKNAKETGSGNIFIGNISAIAMFLVLVIASALTIAIVGVTDVIIIIPSILIATFLFNLFCNSKIGGQTGDTLGANNEIMEILTLLILIAVS</sequence>
<dbReference type="STRING" id="1121306.SAMN02745196_00594"/>
<feature type="transmembrane region" description="Helical" evidence="19">
    <location>
        <begin position="36"/>
        <end position="53"/>
    </location>
</feature>
<evidence type="ECO:0000256" key="19">
    <source>
        <dbReference type="HAMAP-Rule" id="MF_00719"/>
    </source>
</evidence>
<dbReference type="GO" id="GO:0051073">
    <property type="term" value="F:adenosylcobinamide-GDP ribazoletransferase activity"/>
    <property type="evidence" value="ECO:0007669"/>
    <property type="project" value="UniProtKB-UniRule"/>
</dbReference>
<comment type="catalytic activity">
    <reaction evidence="17 19">
        <text>alpha-ribazole + adenosylcob(III)inamide-GDP = adenosylcob(III)alamin + GMP + H(+)</text>
        <dbReference type="Rhea" id="RHEA:16049"/>
        <dbReference type="ChEBI" id="CHEBI:10329"/>
        <dbReference type="ChEBI" id="CHEBI:15378"/>
        <dbReference type="ChEBI" id="CHEBI:18408"/>
        <dbReference type="ChEBI" id="CHEBI:58115"/>
        <dbReference type="ChEBI" id="CHEBI:60487"/>
        <dbReference type="EC" id="2.7.8.26"/>
    </reaction>
</comment>
<comment type="similarity">
    <text evidence="4 19">Belongs to the CobS family.</text>
</comment>
<keyword evidence="12 19" id="KW-1133">Transmembrane helix</keyword>
<dbReference type="UniPathway" id="UPA00148">
    <property type="reaction ID" value="UER00238"/>
</dbReference>
<evidence type="ECO:0000256" key="17">
    <source>
        <dbReference type="ARBA" id="ARBA00048623"/>
    </source>
</evidence>
<evidence type="ECO:0000256" key="8">
    <source>
        <dbReference type="ARBA" id="ARBA00022573"/>
    </source>
</evidence>
<comment type="subcellular location">
    <subcellularLocation>
        <location evidence="2 19">Cell membrane</location>
        <topology evidence="2 19">Multi-pass membrane protein</topology>
    </subcellularLocation>
</comment>
<organism evidence="20 21">
    <name type="scientific">Clostridium collagenovorans DSM 3089</name>
    <dbReference type="NCBI Taxonomy" id="1121306"/>
    <lineage>
        <taxon>Bacteria</taxon>
        <taxon>Bacillati</taxon>
        <taxon>Bacillota</taxon>
        <taxon>Clostridia</taxon>
        <taxon>Eubacteriales</taxon>
        <taxon>Clostridiaceae</taxon>
        <taxon>Clostridium</taxon>
    </lineage>
</organism>
<dbReference type="PANTHER" id="PTHR34148:SF1">
    <property type="entry name" value="ADENOSYLCOBINAMIDE-GDP RIBAZOLETRANSFERASE"/>
    <property type="match status" value="1"/>
</dbReference>
<comment type="cofactor">
    <cofactor evidence="1 19">
        <name>Mg(2+)</name>
        <dbReference type="ChEBI" id="CHEBI:18420"/>
    </cofactor>
</comment>
<dbReference type="HAMAP" id="MF_00719">
    <property type="entry name" value="CobS"/>
    <property type="match status" value="1"/>
</dbReference>
<comment type="function">
    <text evidence="14 19">Joins adenosylcobinamide-GDP and alpha-ribazole to generate adenosylcobalamin (Ado-cobalamin). Also synthesizes adenosylcobalamin 5'-phosphate from adenosylcobinamide-GDP and alpha-ribazole 5'-phosphate.</text>
</comment>
<dbReference type="EC" id="2.7.8.26" evidence="5 19"/>
<evidence type="ECO:0000256" key="9">
    <source>
        <dbReference type="ARBA" id="ARBA00022679"/>
    </source>
</evidence>
<dbReference type="AlphaFoldDB" id="A0A1M5TI22"/>
<dbReference type="OrthoDB" id="9794626at2"/>
<dbReference type="EMBL" id="FQXP01000003">
    <property type="protein sequence ID" value="SHH50455.1"/>
    <property type="molecule type" value="Genomic_DNA"/>
</dbReference>
<feature type="transmembrane region" description="Helical" evidence="19">
    <location>
        <begin position="201"/>
        <end position="219"/>
    </location>
</feature>
<evidence type="ECO:0000256" key="3">
    <source>
        <dbReference type="ARBA" id="ARBA00004663"/>
    </source>
</evidence>
<keyword evidence="21" id="KW-1185">Reference proteome</keyword>
<evidence type="ECO:0000256" key="4">
    <source>
        <dbReference type="ARBA" id="ARBA00010561"/>
    </source>
</evidence>
<evidence type="ECO:0000256" key="10">
    <source>
        <dbReference type="ARBA" id="ARBA00022692"/>
    </source>
</evidence>
<name>A0A1M5TI22_9CLOT</name>
<accession>A0A1M5TI22</accession>
<keyword evidence="10 19" id="KW-0812">Transmembrane</keyword>
<evidence type="ECO:0000256" key="12">
    <source>
        <dbReference type="ARBA" id="ARBA00022989"/>
    </source>
</evidence>
<evidence type="ECO:0000256" key="18">
    <source>
        <dbReference type="ARBA" id="ARBA00049504"/>
    </source>
</evidence>
<evidence type="ECO:0000256" key="16">
    <source>
        <dbReference type="ARBA" id="ARBA00032853"/>
    </source>
</evidence>
<evidence type="ECO:0000256" key="1">
    <source>
        <dbReference type="ARBA" id="ARBA00001946"/>
    </source>
</evidence>
<protein>
    <recommendedName>
        <fullName evidence="6 19">Adenosylcobinamide-GDP ribazoletransferase</fullName>
        <ecNumber evidence="5 19">2.7.8.26</ecNumber>
    </recommendedName>
    <alternativeName>
        <fullName evidence="16 19">Cobalamin synthase</fullName>
    </alternativeName>
    <alternativeName>
        <fullName evidence="15 19">Cobalamin-5'-phosphate synthase</fullName>
    </alternativeName>
</protein>